<evidence type="ECO:0000256" key="13">
    <source>
        <dbReference type="ARBA" id="ARBA00034923"/>
    </source>
</evidence>
<comment type="catalytic activity">
    <reaction evidence="11">
        <text>Couples ATP hydrolysis with the unwinding of duplex DNA by translocating in the 3'-5' direction.</text>
        <dbReference type="EC" id="5.6.2.4"/>
    </reaction>
</comment>
<feature type="domain" description="UvrD-like helicase C-terminal" evidence="18">
    <location>
        <begin position="492"/>
        <end position="769"/>
    </location>
</feature>
<accession>A0A562NNM2</accession>
<evidence type="ECO:0000256" key="1">
    <source>
        <dbReference type="ARBA" id="ARBA00022722"/>
    </source>
</evidence>
<evidence type="ECO:0000256" key="16">
    <source>
        <dbReference type="SAM" id="MobiDB-lite"/>
    </source>
</evidence>
<dbReference type="InterPro" id="IPR011335">
    <property type="entry name" value="Restrct_endonuc-II-like"/>
</dbReference>
<dbReference type="InterPro" id="IPR014016">
    <property type="entry name" value="UvrD-like_ATP-bd"/>
</dbReference>
<dbReference type="PANTHER" id="PTHR11070:SF2">
    <property type="entry name" value="ATP-DEPENDENT DNA HELICASE SRS2"/>
    <property type="match status" value="1"/>
</dbReference>
<dbReference type="RefSeq" id="WP_145398293.1">
    <property type="nucleotide sequence ID" value="NZ_VLKU01000007.1"/>
</dbReference>
<comment type="catalytic activity">
    <reaction evidence="14">
        <text>ATP + H2O = ADP + phosphate + H(+)</text>
        <dbReference type="Rhea" id="RHEA:13065"/>
        <dbReference type="ChEBI" id="CHEBI:15377"/>
        <dbReference type="ChEBI" id="CHEBI:15378"/>
        <dbReference type="ChEBI" id="CHEBI:30616"/>
        <dbReference type="ChEBI" id="CHEBI:43474"/>
        <dbReference type="ChEBI" id="CHEBI:456216"/>
        <dbReference type="EC" id="5.6.2.4"/>
    </reaction>
</comment>
<keyword evidence="10" id="KW-0413">Isomerase</keyword>
<keyword evidence="2 15" id="KW-0547">Nucleotide-binding</keyword>
<evidence type="ECO:0000256" key="9">
    <source>
        <dbReference type="ARBA" id="ARBA00023204"/>
    </source>
</evidence>
<dbReference type="Pfam" id="PF13361">
    <property type="entry name" value="UvrD_C"/>
    <property type="match status" value="1"/>
</dbReference>
<dbReference type="GO" id="GO:0000725">
    <property type="term" value="P:recombinational repair"/>
    <property type="evidence" value="ECO:0007669"/>
    <property type="project" value="TreeGrafter"/>
</dbReference>
<evidence type="ECO:0000259" key="17">
    <source>
        <dbReference type="PROSITE" id="PS51198"/>
    </source>
</evidence>
<dbReference type="Gene3D" id="3.40.50.300">
    <property type="entry name" value="P-loop containing nucleotide triphosphate hydrolases"/>
    <property type="match status" value="4"/>
</dbReference>
<evidence type="ECO:0000256" key="7">
    <source>
        <dbReference type="ARBA" id="ARBA00022840"/>
    </source>
</evidence>
<dbReference type="EC" id="5.6.2.4" evidence="12"/>
<organism evidence="19 20">
    <name type="scientific">Paracoccus sulfuroxidans</name>
    <dbReference type="NCBI Taxonomy" id="384678"/>
    <lineage>
        <taxon>Bacteria</taxon>
        <taxon>Pseudomonadati</taxon>
        <taxon>Pseudomonadota</taxon>
        <taxon>Alphaproteobacteria</taxon>
        <taxon>Rhodobacterales</taxon>
        <taxon>Paracoccaceae</taxon>
        <taxon>Paracoccus</taxon>
    </lineage>
</organism>
<keyword evidence="8" id="KW-0238">DNA-binding</keyword>
<evidence type="ECO:0000256" key="5">
    <source>
        <dbReference type="ARBA" id="ARBA00022806"/>
    </source>
</evidence>
<evidence type="ECO:0000256" key="14">
    <source>
        <dbReference type="ARBA" id="ARBA00048988"/>
    </source>
</evidence>
<gene>
    <name evidence="19" type="ORF">IQ24_02487</name>
</gene>
<keyword evidence="4 15" id="KW-0378">Hydrolase</keyword>
<evidence type="ECO:0000256" key="12">
    <source>
        <dbReference type="ARBA" id="ARBA00034808"/>
    </source>
</evidence>
<dbReference type="EMBL" id="VLKU01000007">
    <property type="protein sequence ID" value="TWI33346.1"/>
    <property type="molecule type" value="Genomic_DNA"/>
</dbReference>
<feature type="region of interest" description="Disordered" evidence="16">
    <location>
        <begin position="780"/>
        <end position="800"/>
    </location>
</feature>
<keyword evidence="5 15" id="KW-0347">Helicase</keyword>
<dbReference type="Gene3D" id="3.90.320.10">
    <property type="match status" value="1"/>
</dbReference>
<dbReference type="InterPro" id="IPR014017">
    <property type="entry name" value="DNA_helicase_UvrD-like_C"/>
</dbReference>
<keyword evidence="9" id="KW-0234">DNA repair</keyword>
<evidence type="ECO:0000259" key="18">
    <source>
        <dbReference type="PROSITE" id="PS51217"/>
    </source>
</evidence>
<dbReference type="GO" id="GO:0043138">
    <property type="term" value="F:3'-5' DNA helicase activity"/>
    <property type="evidence" value="ECO:0007669"/>
    <property type="project" value="UniProtKB-EC"/>
</dbReference>
<keyword evidence="7 15" id="KW-0067">ATP-binding</keyword>
<protein>
    <recommendedName>
        <fullName evidence="12">DNA 3'-5' helicase</fullName>
        <ecNumber evidence="12">5.6.2.4</ecNumber>
    </recommendedName>
    <alternativeName>
        <fullName evidence="13">DNA 3'-5' helicase II</fullName>
    </alternativeName>
</protein>
<dbReference type="PROSITE" id="PS51198">
    <property type="entry name" value="UVRD_HELICASE_ATP_BIND"/>
    <property type="match status" value="1"/>
</dbReference>
<dbReference type="NCBIfam" id="TIGR02784">
    <property type="entry name" value="addA_alphas"/>
    <property type="match status" value="1"/>
</dbReference>
<evidence type="ECO:0000313" key="19">
    <source>
        <dbReference type="EMBL" id="TWI33346.1"/>
    </source>
</evidence>
<dbReference type="InterPro" id="IPR000212">
    <property type="entry name" value="DNA_helicase_UvrD/REP"/>
</dbReference>
<dbReference type="InterPro" id="IPR014151">
    <property type="entry name" value="DNA_helicase_AddA"/>
</dbReference>
<dbReference type="GO" id="GO:0005524">
    <property type="term" value="F:ATP binding"/>
    <property type="evidence" value="ECO:0007669"/>
    <property type="project" value="UniProtKB-UniRule"/>
</dbReference>
<dbReference type="GO" id="GO:0003677">
    <property type="term" value="F:DNA binding"/>
    <property type="evidence" value="ECO:0007669"/>
    <property type="project" value="UniProtKB-KW"/>
</dbReference>
<feature type="compositionally biased region" description="Basic and acidic residues" evidence="16">
    <location>
        <begin position="780"/>
        <end position="797"/>
    </location>
</feature>
<reference evidence="19 20" key="1">
    <citation type="journal article" date="2015" name="Stand. Genomic Sci.">
        <title>Genomic Encyclopedia of Bacterial and Archaeal Type Strains, Phase III: the genomes of soil and plant-associated and newly described type strains.</title>
        <authorList>
            <person name="Whitman W.B."/>
            <person name="Woyke T."/>
            <person name="Klenk H.P."/>
            <person name="Zhou Y."/>
            <person name="Lilburn T.G."/>
            <person name="Beck B.J."/>
            <person name="De Vos P."/>
            <person name="Vandamme P."/>
            <person name="Eisen J.A."/>
            <person name="Garrity G."/>
            <person name="Hugenholtz P."/>
            <person name="Kyrpides N.C."/>
        </authorList>
    </citation>
    <scope>NUCLEOTIDE SEQUENCE [LARGE SCALE GENOMIC DNA]</scope>
    <source>
        <strain evidence="19 20">CGMCC 1.5364</strain>
    </source>
</reference>
<sequence>MMDDATRAQVTAADPVRSTWLTANAGSGKTRVLTDRVARLLLAGTAPEKILCLTYTKAAATEMQNRLLARLGQWAMLPQEKLLAELARLGETGTPDLPAARRLFARAIETPGGLKVQTIHSFCAGVLRRFPIEAGVPHGFSELDDRSAALIRSEIIEEMAREDAPELQDLLALHSGDQLDQFLSGLKGFENPAEADAIWDEAGLAPGYGTADLLADVFADGALVIPALVPHLLKGGSTDQKAAARFQHGQWTQPGLDELLVLEGVLLTGASAKAPFSAKYDAFPTKALRTGPCAELLEDLHILMERVEASRPRRLAIQHAQKTLALHRFGHAFTSRYEAAKRLHGWLDFDDLIDRTARLLSENSMAQWVLFRLDGGIDHILVDEAQDTSPAQWQVIERLTDEFTSGHGARGDTRSLFVVGDPKQSIYSFQGADIAVFEARREGFDAAFAAVSNPMQVLELRHSFRSSTAILTLVDAVFQGEAARGLGVPPEHVAFRTAMPGRVDLWPAIPKPEKPEPRDWTDPVDLPAENSETTLLARAVAQSIAGMLGQPIFDAKTGQTRRIRAGDILILVQRRSDLFQEIIAALKASALPVAGADRLKLAGELAVRDIRATLSVISTPEDDLSLAAALRSPLFGLSEADLYRLAVGRKKGEHLWRRLRDSQHREAVEILSDLMGLTGYLRPYDLISRLLTRHGGRERLVARLGTEAEDGINELLSQSLTYESSETPSLTGFLVWLAGDDVEVRRQPGSAADEGEGLIRVMTVHGSKGLESPIVIMPDSAKRRPPREGRVLQRRDGQQVWRGVRAERPPHIAEEAEEQTERQLQERKRLLYVGLTRAESWLIVAAAGETGDGEDSWHAMVEAGFARAGELRSELLPAPGGGQMRRLSHGDWPAEAPDAPRALRHQIALPDWTLRRPGPAPVTLRPIAATGLGGAKVIGAPVEDADPQAAMLFGTRLHLLLEHLPQHPRAEWDQVLRDVLADAEGGLPAPEIAASLLDEARAVIEAPALSEVFDLPEGAKLLREVALAAPIPGLGTVTGAIDRLIVLPDRILAVDYKSNTTVPDVPEATPLGILRQMAAYRAALSGIWPGRAVECAVLWTRARSLMFLPGPLLDQSLAGLDPARGSP</sequence>
<evidence type="ECO:0000256" key="10">
    <source>
        <dbReference type="ARBA" id="ARBA00023235"/>
    </source>
</evidence>
<dbReference type="Proteomes" id="UP000316225">
    <property type="component" value="Unassembled WGS sequence"/>
</dbReference>
<dbReference type="Gene3D" id="1.10.486.10">
    <property type="entry name" value="PCRA, domain 4"/>
    <property type="match status" value="1"/>
</dbReference>
<dbReference type="AlphaFoldDB" id="A0A562NNM2"/>
<proteinExistence type="predicted"/>
<evidence type="ECO:0000256" key="6">
    <source>
        <dbReference type="ARBA" id="ARBA00022839"/>
    </source>
</evidence>
<keyword evidence="20" id="KW-1185">Reference proteome</keyword>
<evidence type="ECO:0000256" key="4">
    <source>
        <dbReference type="ARBA" id="ARBA00022801"/>
    </source>
</evidence>
<name>A0A562NNM2_9RHOB</name>
<evidence type="ECO:0000256" key="2">
    <source>
        <dbReference type="ARBA" id="ARBA00022741"/>
    </source>
</evidence>
<keyword evidence="1" id="KW-0540">Nuclease</keyword>
<dbReference type="InterPro" id="IPR027417">
    <property type="entry name" value="P-loop_NTPase"/>
</dbReference>
<dbReference type="SUPFAM" id="SSF52540">
    <property type="entry name" value="P-loop containing nucleoside triphosphate hydrolases"/>
    <property type="match status" value="1"/>
</dbReference>
<feature type="domain" description="UvrD-like helicase ATP-binding" evidence="17">
    <location>
        <begin position="2"/>
        <end position="467"/>
    </location>
</feature>
<dbReference type="PANTHER" id="PTHR11070">
    <property type="entry name" value="UVRD / RECB / PCRA DNA HELICASE FAMILY MEMBER"/>
    <property type="match status" value="1"/>
</dbReference>
<dbReference type="GO" id="GO:0004527">
    <property type="term" value="F:exonuclease activity"/>
    <property type="evidence" value="ECO:0007669"/>
    <property type="project" value="UniProtKB-KW"/>
</dbReference>
<comment type="caution">
    <text evidence="19">The sequence shown here is derived from an EMBL/GenBank/DDBJ whole genome shotgun (WGS) entry which is preliminary data.</text>
</comment>
<dbReference type="Pfam" id="PF00580">
    <property type="entry name" value="UvrD-helicase"/>
    <property type="match status" value="1"/>
</dbReference>
<dbReference type="Pfam" id="PF12705">
    <property type="entry name" value="PDDEXK_1"/>
    <property type="match status" value="1"/>
</dbReference>
<keyword evidence="3" id="KW-0227">DNA damage</keyword>
<feature type="binding site" evidence="15">
    <location>
        <begin position="23"/>
        <end position="30"/>
    </location>
    <ligand>
        <name>ATP</name>
        <dbReference type="ChEBI" id="CHEBI:30616"/>
    </ligand>
</feature>
<dbReference type="GO" id="GO:0005829">
    <property type="term" value="C:cytosol"/>
    <property type="evidence" value="ECO:0007669"/>
    <property type="project" value="TreeGrafter"/>
</dbReference>
<evidence type="ECO:0000256" key="11">
    <source>
        <dbReference type="ARBA" id="ARBA00034617"/>
    </source>
</evidence>
<dbReference type="GO" id="GO:0033202">
    <property type="term" value="C:DNA helicase complex"/>
    <property type="evidence" value="ECO:0007669"/>
    <property type="project" value="TreeGrafter"/>
</dbReference>
<dbReference type="OrthoDB" id="9810135at2"/>
<evidence type="ECO:0000256" key="15">
    <source>
        <dbReference type="PROSITE-ProRule" id="PRU00560"/>
    </source>
</evidence>
<dbReference type="PROSITE" id="PS51217">
    <property type="entry name" value="UVRD_HELICASE_CTER"/>
    <property type="match status" value="1"/>
</dbReference>
<evidence type="ECO:0000256" key="8">
    <source>
        <dbReference type="ARBA" id="ARBA00023125"/>
    </source>
</evidence>
<dbReference type="InterPro" id="IPR038726">
    <property type="entry name" value="PDDEXK_AddAB-type"/>
</dbReference>
<evidence type="ECO:0000256" key="3">
    <source>
        <dbReference type="ARBA" id="ARBA00022763"/>
    </source>
</evidence>
<dbReference type="SUPFAM" id="SSF52980">
    <property type="entry name" value="Restriction endonuclease-like"/>
    <property type="match status" value="1"/>
</dbReference>
<keyword evidence="6" id="KW-0269">Exonuclease</keyword>
<evidence type="ECO:0000313" key="20">
    <source>
        <dbReference type="Proteomes" id="UP000316225"/>
    </source>
</evidence>
<dbReference type="InterPro" id="IPR011604">
    <property type="entry name" value="PDDEXK-like_dom_sf"/>
</dbReference>